<sequence>MGERYEHWIDGQPHPPREGAYVEDVTSPVTGEVVSVIARGTAPDVDVAVGAAKRAQPAWSERSAAERGRVLSAVADAIRDAADEFVRLEKEETGKPDPRREIDGAAEYFAYYGSIVRSFHGETIDLGAGAAAFTRPEPFGVVGVITPWNGPLSQATRDVAPALAAGNALVVKPSEFTSATTLLLGKVAHEAGLAPGLLNVVTGLGPEAGAALVAHPGVGKVAFTGSVRTGRLVGAAAASRTIPATLELGGKSANIVFADANLDRAAEHVARAFTSNAGQVCSAATRLLAEQSIHDELVDRVAALVSAMEIGRQIGPLITQEQFNKVRDYFQIARDEKASLRVGGKAVTEAPFARGRYVLPTIYSDVRPDMRIAQEEIFGPVLSVLSFDTEAEAIQIANGTPYGLAGSIWTGDVGRALRVAGRLKAGQVTVNGAQLGVEAPFGGFKESGVGRVKGVEALRTYTQVKTIGISAIS</sequence>
<dbReference type="InterPro" id="IPR016161">
    <property type="entry name" value="Ald_DH/histidinol_DH"/>
</dbReference>
<protein>
    <submittedName>
        <fullName evidence="6">NAD/NADP-dependent betaine aldehyde dehydrogenase</fullName>
        <ecNumber evidence="6">1.2.1.8</ecNumber>
    </submittedName>
</protein>
<name>A0A2I2KI14_9ACTN</name>
<evidence type="ECO:0000256" key="3">
    <source>
        <dbReference type="PROSITE-ProRule" id="PRU10007"/>
    </source>
</evidence>
<dbReference type="InterPro" id="IPR016162">
    <property type="entry name" value="Ald_DH_N"/>
</dbReference>
<dbReference type="FunFam" id="3.40.605.10:FF:000007">
    <property type="entry name" value="NAD/NADP-dependent betaine aldehyde dehydrogenase"/>
    <property type="match status" value="1"/>
</dbReference>
<dbReference type="InterPro" id="IPR015590">
    <property type="entry name" value="Aldehyde_DH_dom"/>
</dbReference>
<keyword evidence="2 4" id="KW-0560">Oxidoreductase</keyword>
<dbReference type="AlphaFoldDB" id="A0A2I2KI14"/>
<dbReference type="Gene3D" id="3.40.605.10">
    <property type="entry name" value="Aldehyde Dehydrogenase, Chain A, domain 1"/>
    <property type="match status" value="1"/>
</dbReference>
<dbReference type="EC" id="1.2.1.8" evidence="6"/>
<feature type="active site" evidence="3">
    <location>
        <position position="247"/>
    </location>
</feature>
<dbReference type="GO" id="GO:0008802">
    <property type="term" value="F:betaine-aldehyde dehydrogenase (NAD+) activity"/>
    <property type="evidence" value="ECO:0007669"/>
    <property type="project" value="UniProtKB-EC"/>
</dbReference>
<evidence type="ECO:0000256" key="1">
    <source>
        <dbReference type="ARBA" id="ARBA00009986"/>
    </source>
</evidence>
<evidence type="ECO:0000259" key="5">
    <source>
        <dbReference type="Pfam" id="PF00171"/>
    </source>
</evidence>
<dbReference type="PANTHER" id="PTHR11699">
    <property type="entry name" value="ALDEHYDE DEHYDROGENASE-RELATED"/>
    <property type="match status" value="1"/>
</dbReference>
<evidence type="ECO:0000313" key="7">
    <source>
        <dbReference type="Proteomes" id="UP000234331"/>
    </source>
</evidence>
<accession>A0A2I2KI14</accession>
<dbReference type="Proteomes" id="UP000234331">
    <property type="component" value="Unassembled WGS sequence"/>
</dbReference>
<gene>
    <name evidence="6" type="primary">betB</name>
    <name evidence="6" type="ORF">FRACA_10065</name>
</gene>
<evidence type="ECO:0000313" key="6">
    <source>
        <dbReference type="EMBL" id="SNQ45306.1"/>
    </source>
</evidence>
<dbReference type="EMBL" id="FZMO01000001">
    <property type="protein sequence ID" value="SNQ45306.1"/>
    <property type="molecule type" value="Genomic_DNA"/>
</dbReference>
<evidence type="ECO:0000256" key="4">
    <source>
        <dbReference type="RuleBase" id="RU003345"/>
    </source>
</evidence>
<evidence type="ECO:0000256" key="2">
    <source>
        <dbReference type="ARBA" id="ARBA00023002"/>
    </source>
</evidence>
<reference evidence="6 7" key="1">
    <citation type="submission" date="2017-06" db="EMBL/GenBank/DDBJ databases">
        <authorList>
            <person name="Kim H.J."/>
            <person name="Triplett B.A."/>
        </authorList>
    </citation>
    <scope>NUCLEOTIDE SEQUENCE [LARGE SCALE GENOMIC DNA]</scope>
    <source>
        <strain evidence="6">FRACA_ARgP5</strain>
    </source>
</reference>
<dbReference type="Pfam" id="PF00171">
    <property type="entry name" value="Aldedh"/>
    <property type="match status" value="1"/>
</dbReference>
<dbReference type="Gene3D" id="3.40.309.10">
    <property type="entry name" value="Aldehyde Dehydrogenase, Chain A, domain 2"/>
    <property type="match status" value="1"/>
</dbReference>
<dbReference type="InterPro" id="IPR029510">
    <property type="entry name" value="Ald_DH_CS_GLU"/>
</dbReference>
<proteinExistence type="inferred from homology"/>
<comment type="similarity">
    <text evidence="1 4">Belongs to the aldehyde dehydrogenase family.</text>
</comment>
<dbReference type="InterPro" id="IPR016163">
    <property type="entry name" value="Ald_DH_C"/>
</dbReference>
<dbReference type="PROSITE" id="PS00687">
    <property type="entry name" value="ALDEHYDE_DEHYDR_GLU"/>
    <property type="match status" value="1"/>
</dbReference>
<dbReference type="SUPFAM" id="SSF53720">
    <property type="entry name" value="ALDH-like"/>
    <property type="match status" value="1"/>
</dbReference>
<dbReference type="FunFam" id="3.40.309.10:FF:000012">
    <property type="entry name" value="Betaine aldehyde dehydrogenase"/>
    <property type="match status" value="1"/>
</dbReference>
<keyword evidence="7" id="KW-1185">Reference proteome</keyword>
<feature type="domain" description="Aldehyde dehydrogenase" evidence="5">
    <location>
        <begin position="24"/>
        <end position="467"/>
    </location>
</feature>
<organism evidence="6 7">
    <name type="scientific">Frankia canadensis</name>
    <dbReference type="NCBI Taxonomy" id="1836972"/>
    <lineage>
        <taxon>Bacteria</taxon>
        <taxon>Bacillati</taxon>
        <taxon>Actinomycetota</taxon>
        <taxon>Actinomycetes</taxon>
        <taxon>Frankiales</taxon>
        <taxon>Frankiaceae</taxon>
        <taxon>Frankia</taxon>
    </lineage>
</organism>